<reference evidence="6" key="1">
    <citation type="journal article" date="2020" name="Appl. Environ. Microbiol.">
        <title>Diazotrophic Anaeromyxobacter Isolates from Soils.</title>
        <authorList>
            <person name="Masuda Y."/>
            <person name="Yamanaka H."/>
            <person name="Xu Z.X."/>
            <person name="Shiratori Y."/>
            <person name="Aono T."/>
            <person name="Amachi S."/>
            <person name="Senoo K."/>
            <person name="Itoh H."/>
        </authorList>
    </citation>
    <scope>NUCLEOTIDE SEQUENCE [LARGE SCALE GENOMIC DNA]</scope>
    <source>
        <strain evidence="6">R267</strain>
    </source>
</reference>
<dbReference type="Pfam" id="PF04216">
    <property type="entry name" value="FdhE_N"/>
    <property type="match status" value="1"/>
</dbReference>
<evidence type="ECO:0000259" key="4">
    <source>
        <dbReference type="Pfam" id="PF24860"/>
    </source>
</evidence>
<feature type="domain" description="FdhE C-terminal" evidence="4">
    <location>
        <begin position="211"/>
        <end position="295"/>
    </location>
</feature>
<organism evidence="5 6">
    <name type="scientific">Anaeromyxobacter diazotrophicus</name>
    <dbReference type="NCBI Taxonomy" id="2590199"/>
    <lineage>
        <taxon>Bacteria</taxon>
        <taxon>Pseudomonadati</taxon>
        <taxon>Myxococcota</taxon>
        <taxon>Myxococcia</taxon>
        <taxon>Myxococcales</taxon>
        <taxon>Cystobacterineae</taxon>
        <taxon>Anaeromyxobacteraceae</taxon>
        <taxon>Anaeromyxobacter</taxon>
    </lineage>
</organism>
<dbReference type="RefSeq" id="WP_176064541.1">
    <property type="nucleotide sequence ID" value="NZ_BJTG01000004.1"/>
</dbReference>
<dbReference type="InterPro" id="IPR024064">
    <property type="entry name" value="FdhE-like_sf"/>
</dbReference>
<dbReference type="PANTHER" id="PTHR37689">
    <property type="entry name" value="PROTEIN FDHE"/>
    <property type="match status" value="1"/>
</dbReference>
<name>A0A7I9VM42_9BACT</name>
<dbReference type="PANTHER" id="PTHR37689:SF1">
    <property type="entry name" value="PROTEIN FDHE"/>
    <property type="match status" value="1"/>
</dbReference>
<evidence type="ECO:0000259" key="3">
    <source>
        <dbReference type="Pfam" id="PF24859"/>
    </source>
</evidence>
<dbReference type="Pfam" id="PF24859">
    <property type="entry name" value="FdhE_central"/>
    <property type="match status" value="1"/>
</dbReference>
<dbReference type="InterPro" id="IPR056774">
    <property type="entry name" value="FdhE_N"/>
</dbReference>
<dbReference type="GO" id="GO:0005829">
    <property type="term" value="C:cytosol"/>
    <property type="evidence" value="ECO:0007669"/>
    <property type="project" value="TreeGrafter"/>
</dbReference>
<dbReference type="Pfam" id="PF24860">
    <property type="entry name" value="FdhE_C"/>
    <property type="match status" value="1"/>
</dbReference>
<dbReference type="NCBIfam" id="TIGR01562">
    <property type="entry name" value="FdhE"/>
    <property type="match status" value="1"/>
</dbReference>
<dbReference type="GO" id="GO:0008199">
    <property type="term" value="F:ferric iron binding"/>
    <property type="evidence" value="ECO:0007669"/>
    <property type="project" value="TreeGrafter"/>
</dbReference>
<dbReference type="Proteomes" id="UP000503640">
    <property type="component" value="Unassembled WGS sequence"/>
</dbReference>
<dbReference type="GO" id="GO:0051604">
    <property type="term" value="P:protein maturation"/>
    <property type="evidence" value="ECO:0007669"/>
    <property type="project" value="TreeGrafter"/>
</dbReference>
<comment type="caution">
    <text evidence="5">The sequence shown here is derived from an EMBL/GenBank/DDBJ whole genome shotgun (WGS) entry which is preliminary data.</text>
</comment>
<dbReference type="Gene3D" id="3.90.1670.10">
    <property type="entry name" value="FdhE-like domain"/>
    <property type="match status" value="1"/>
</dbReference>
<sequence length="306" mass="32259">MTADPQSPSGPGGLTDIPHLRLPDAQALFRRRAERFAALAPGHTLSEYLELLGRVAEAQRVAAATLTPALPRALAPERPLDATNLRRGPEWLAALKVVLDALSAAEVPGESRAALALLAELPPPELEALADRVLANAVAGADLAAGAFVAAALQVHFTGLAAQLTPDAAPRTRDGCPACGSLPVVGIVLGDDKLRYLVCSLCGAQWHHTRVQCTACHEGKGLTYYQLGAEQAAAAKLPAAYVKAEACAACKAYTKLFYVEQAPALEPFADDVATLALDLLMAEEGWARHGVNLFLMAGEERLPDRR</sequence>
<dbReference type="AlphaFoldDB" id="A0A7I9VM42"/>
<keyword evidence="1" id="KW-0963">Cytoplasm</keyword>
<keyword evidence="6" id="KW-1185">Reference proteome</keyword>
<gene>
    <name evidence="5" type="primary">fdhE</name>
    <name evidence="5" type="ORF">AMYX_17880</name>
</gene>
<evidence type="ECO:0000256" key="1">
    <source>
        <dbReference type="ARBA" id="ARBA00022490"/>
    </source>
</evidence>
<dbReference type="SUPFAM" id="SSF144020">
    <property type="entry name" value="FdhE-like"/>
    <property type="match status" value="1"/>
</dbReference>
<dbReference type="PIRSF" id="PIRSF018296">
    <property type="entry name" value="Format_dh_formtn"/>
    <property type="match status" value="1"/>
</dbReference>
<dbReference type="InterPro" id="IPR056796">
    <property type="entry name" value="FdhE_C"/>
</dbReference>
<protein>
    <submittedName>
        <fullName evidence="5">Protein FdhE</fullName>
    </submittedName>
</protein>
<dbReference type="InterPro" id="IPR056797">
    <property type="entry name" value="FdhE_central"/>
</dbReference>
<feature type="domain" description="FdhE central" evidence="3">
    <location>
        <begin position="176"/>
        <end position="210"/>
    </location>
</feature>
<dbReference type="EMBL" id="BJTG01000004">
    <property type="protein sequence ID" value="GEJ57047.1"/>
    <property type="molecule type" value="Genomic_DNA"/>
</dbReference>
<proteinExistence type="predicted"/>
<accession>A0A7I9VM42</accession>
<evidence type="ECO:0000313" key="5">
    <source>
        <dbReference type="EMBL" id="GEJ57047.1"/>
    </source>
</evidence>
<evidence type="ECO:0000259" key="2">
    <source>
        <dbReference type="Pfam" id="PF04216"/>
    </source>
</evidence>
<dbReference type="InterPro" id="IPR006452">
    <property type="entry name" value="Formate_DH_accessory"/>
</dbReference>
<evidence type="ECO:0000313" key="6">
    <source>
        <dbReference type="Proteomes" id="UP000503640"/>
    </source>
</evidence>
<feature type="domain" description="FdhE N-terminal" evidence="2">
    <location>
        <begin position="17"/>
        <end position="169"/>
    </location>
</feature>